<proteinExistence type="predicted"/>
<dbReference type="InterPro" id="IPR024964">
    <property type="entry name" value="CTLH/CRA"/>
</dbReference>
<sequence>MECTLALLAFDSLEESPFRDLFHMMQRQKVWSEVNQAVLDYENRGKEPETSHLKPAKTILSGNCEWYYCRRRLRASEMNLSH</sequence>
<protein>
    <recommendedName>
        <fullName evidence="1">CTLH/CRA C-terminal to LisH motif domain-containing protein</fullName>
    </recommendedName>
</protein>
<dbReference type="InParanoid" id="G5BMT3"/>
<dbReference type="EMBL" id="JH171109">
    <property type="protein sequence ID" value="EHB10594.1"/>
    <property type="molecule type" value="Genomic_DNA"/>
</dbReference>
<dbReference type="AlphaFoldDB" id="G5BMT3"/>
<evidence type="ECO:0000259" key="1">
    <source>
        <dbReference type="Pfam" id="PF10607"/>
    </source>
</evidence>
<dbReference type="Pfam" id="PF10607">
    <property type="entry name" value="CTLH"/>
    <property type="match status" value="1"/>
</dbReference>
<dbReference type="STRING" id="10181.G5BMT3"/>
<gene>
    <name evidence="2" type="ORF">GW7_18303</name>
</gene>
<evidence type="ECO:0000313" key="3">
    <source>
        <dbReference type="Proteomes" id="UP000006813"/>
    </source>
</evidence>
<organism evidence="2 3">
    <name type="scientific">Heterocephalus glaber</name>
    <name type="common">Naked mole rat</name>
    <dbReference type="NCBI Taxonomy" id="10181"/>
    <lineage>
        <taxon>Eukaryota</taxon>
        <taxon>Metazoa</taxon>
        <taxon>Chordata</taxon>
        <taxon>Craniata</taxon>
        <taxon>Vertebrata</taxon>
        <taxon>Euteleostomi</taxon>
        <taxon>Mammalia</taxon>
        <taxon>Eutheria</taxon>
        <taxon>Euarchontoglires</taxon>
        <taxon>Glires</taxon>
        <taxon>Rodentia</taxon>
        <taxon>Hystricomorpha</taxon>
        <taxon>Bathyergidae</taxon>
        <taxon>Heterocephalus</taxon>
    </lineage>
</organism>
<accession>G5BMT3</accession>
<evidence type="ECO:0000313" key="2">
    <source>
        <dbReference type="EMBL" id="EHB10594.1"/>
    </source>
</evidence>
<dbReference type="Proteomes" id="UP000006813">
    <property type="component" value="Unassembled WGS sequence"/>
</dbReference>
<reference evidence="2 3" key="1">
    <citation type="journal article" date="2011" name="Nature">
        <title>Genome sequencing reveals insights into physiology and longevity of the naked mole rat.</title>
        <authorList>
            <person name="Kim E.B."/>
            <person name="Fang X."/>
            <person name="Fushan A.A."/>
            <person name="Huang Z."/>
            <person name="Lobanov A.V."/>
            <person name="Han L."/>
            <person name="Marino S.M."/>
            <person name="Sun X."/>
            <person name="Turanov A.A."/>
            <person name="Yang P."/>
            <person name="Yim S.H."/>
            <person name="Zhao X."/>
            <person name="Kasaikina M.V."/>
            <person name="Stoletzki N."/>
            <person name="Peng C."/>
            <person name="Polak P."/>
            <person name="Xiong Z."/>
            <person name="Kiezun A."/>
            <person name="Zhu Y."/>
            <person name="Chen Y."/>
            <person name="Kryukov G.V."/>
            <person name="Zhang Q."/>
            <person name="Peshkin L."/>
            <person name="Yang L."/>
            <person name="Bronson R.T."/>
            <person name="Buffenstein R."/>
            <person name="Wang B."/>
            <person name="Han C."/>
            <person name="Li Q."/>
            <person name="Chen L."/>
            <person name="Zhao W."/>
            <person name="Sunyaev S.R."/>
            <person name="Park T.J."/>
            <person name="Zhang G."/>
            <person name="Wang J."/>
            <person name="Gladyshev V.N."/>
        </authorList>
    </citation>
    <scope>NUCLEOTIDE SEQUENCE [LARGE SCALE GENOMIC DNA]</scope>
</reference>
<name>G5BMT3_HETGA</name>
<feature type="domain" description="CTLH/CRA C-terminal to LisH motif" evidence="1">
    <location>
        <begin position="2"/>
        <end position="51"/>
    </location>
</feature>